<protein>
    <submittedName>
        <fullName evidence="1">Uncharacterized protein</fullName>
    </submittedName>
</protein>
<dbReference type="Proteomes" id="UP000287394">
    <property type="component" value="Chromosome"/>
</dbReference>
<sequence length="157" mass="16840">MNNYPPPYAQTAPPSGPPKFLIPLLIGILALFGVAIYGGVIAFKAGARTTNEAGVFADRFFGTLSAHQYATAYSMLAPQIQATTTAAEMQDMQGLLEKRHGPVTFARAAGWYINTNNGVTTVTLNYQAQFAGGAKPVNVVVMQTPAGMKIYGYHYNF</sequence>
<dbReference type="RefSeq" id="WP_125205897.1">
    <property type="nucleotide sequence ID" value="NZ_AP025739.1"/>
</dbReference>
<dbReference type="KEGG" id="ccot:CCAX7_27770"/>
<organism evidence="1 2">
    <name type="scientific">Capsulimonas corticalis</name>
    <dbReference type="NCBI Taxonomy" id="2219043"/>
    <lineage>
        <taxon>Bacteria</taxon>
        <taxon>Bacillati</taxon>
        <taxon>Armatimonadota</taxon>
        <taxon>Armatimonadia</taxon>
        <taxon>Capsulimonadales</taxon>
        <taxon>Capsulimonadaceae</taxon>
        <taxon>Capsulimonas</taxon>
    </lineage>
</organism>
<proteinExistence type="predicted"/>
<reference evidence="1 2" key="1">
    <citation type="journal article" date="2019" name="Int. J. Syst. Evol. Microbiol.">
        <title>Capsulimonas corticalis gen. nov., sp. nov., an aerobic capsulated bacterium, of a novel bacterial order, Capsulimonadales ord. nov., of the class Armatimonadia of the phylum Armatimonadetes.</title>
        <authorList>
            <person name="Li J."/>
            <person name="Kudo C."/>
            <person name="Tonouchi A."/>
        </authorList>
    </citation>
    <scope>NUCLEOTIDE SEQUENCE [LARGE SCALE GENOMIC DNA]</scope>
    <source>
        <strain evidence="1 2">AX-7</strain>
    </source>
</reference>
<evidence type="ECO:0000313" key="1">
    <source>
        <dbReference type="EMBL" id="BDI30726.1"/>
    </source>
</evidence>
<keyword evidence="2" id="KW-1185">Reference proteome</keyword>
<dbReference type="AlphaFoldDB" id="A0A402CTI8"/>
<name>A0A402CTI8_9BACT</name>
<accession>A0A402CTI8</accession>
<evidence type="ECO:0000313" key="2">
    <source>
        <dbReference type="Proteomes" id="UP000287394"/>
    </source>
</evidence>
<dbReference type="EMBL" id="AP025739">
    <property type="protein sequence ID" value="BDI30726.1"/>
    <property type="molecule type" value="Genomic_DNA"/>
</dbReference>
<gene>
    <name evidence="1" type="ORF">CCAX7_27770</name>
</gene>